<dbReference type="GO" id="GO:0045493">
    <property type="term" value="P:xylan catabolic process"/>
    <property type="evidence" value="ECO:0007669"/>
    <property type="project" value="UniProtKB-KW"/>
</dbReference>
<dbReference type="Gene3D" id="1.10.3670.10">
    <property type="entry name" value="Putative xylanase like domain"/>
    <property type="match status" value="1"/>
</dbReference>
<protein>
    <submittedName>
        <fullName evidence="2">Xylanase</fullName>
    </submittedName>
</protein>
<dbReference type="GO" id="GO:0016798">
    <property type="term" value="F:hydrolase activity, acting on glycosyl bonds"/>
    <property type="evidence" value="ECO:0007669"/>
    <property type="project" value="UniProtKB-KW"/>
</dbReference>
<keyword evidence="2" id="KW-0119">Carbohydrate metabolism</keyword>
<keyword evidence="2" id="KW-0624">Polysaccharide degradation</keyword>
<accession>A0A095ZN23</accession>
<evidence type="ECO:0000313" key="3">
    <source>
        <dbReference type="Proteomes" id="UP000029556"/>
    </source>
</evidence>
<dbReference type="InterPro" id="IPR038765">
    <property type="entry name" value="Papain-like_cys_pep_sf"/>
</dbReference>
<dbReference type="Pfam" id="PF07313">
    <property type="entry name" value="AmiA-like"/>
    <property type="match status" value="1"/>
</dbReference>
<feature type="chain" id="PRO_5001914522" evidence="1">
    <location>
        <begin position="18"/>
        <end position="282"/>
    </location>
</feature>
<proteinExistence type="predicted"/>
<gene>
    <name evidence="2" type="ORF">HMPREF2137_02985</name>
</gene>
<reference evidence="2 3" key="1">
    <citation type="submission" date="2014-07" db="EMBL/GenBank/DDBJ databases">
        <authorList>
            <person name="McCorrison J."/>
            <person name="Sanka R."/>
            <person name="Torralba M."/>
            <person name="Gillis M."/>
            <person name="Haft D.H."/>
            <person name="Methe B."/>
            <person name="Sutton G."/>
            <person name="Nelson K.E."/>
        </authorList>
    </citation>
    <scope>NUCLEOTIDE SEQUENCE [LARGE SCALE GENOMIC DNA]</scope>
    <source>
        <strain evidence="2 3">DNF00853</strain>
    </source>
</reference>
<name>A0A095ZN23_9BACT</name>
<dbReference type="Proteomes" id="UP000029556">
    <property type="component" value="Unassembled WGS sequence"/>
</dbReference>
<organism evidence="2 3">
    <name type="scientific">Hoylesella buccalis DNF00853</name>
    <dbReference type="NCBI Taxonomy" id="1401074"/>
    <lineage>
        <taxon>Bacteria</taxon>
        <taxon>Pseudomonadati</taxon>
        <taxon>Bacteroidota</taxon>
        <taxon>Bacteroidia</taxon>
        <taxon>Bacteroidales</taxon>
        <taxon>Prevotellaceae</taxon>
        <taxon>Hoylesella</taxon>
    </lineage>
</organism>
<dbReference type="AlphaFoldDB" id="A0A095ZN23"/>
<keyword evidence="2" id="KW-0326">Glycosidase</keyword>
<dbReference type="SUPFAM" id="SSF54001">
    <property type="entry name" value="Cysteine proteinases"/>
    <property type="match status" value="1"/>
</dbReference>
<keyword evidence="2" id="KW-0378">Hydrolase</keyword>
<sequence length="282" mass="32663">MRLLFLLLSTFSLQVFGQTLQYEKADSVKVEQLLASARQQDKGTNMVIFFARQLIGTPYIAKTLENNDRENLVINLHELDCTTYVENVLALFLCHKNHQKRFQDFCQFLRLIRYHNGKVAYPNRLHYFSSWIEDNVRMGYIQHVEELDPPFSATQVLDLHYMTTHPQYYPMMKGKPEVIAAIREMEIELSGNEYLYIPKDSIRNTPLLRRCIKDGDILAMLTSRKGLDTSHVGIAIWHDDGLHLLNASSIHGKVVEEPMTLKTYMSRQRSQIGIRAVRCAGQ</sequence>
<keyword evidence="1" id="KW-0732">Signal</keyword>
<evidence type="ECO:0000256" key="1">
    <source>
        <dbReference type="SAM" id="SignalP"/>
    </source>
</evidence>
<evidence type="ECO:0000313" key="2">
    <source>
        <dbReference type="EMBL" id="KGF36083.1"/>
    </source>
</evidence>
<feature type="signal peptide" evidence="1">
    <location>
        <begin position="1"/>
        <end position="17"/>
    </location>
</feature>
<dbReference type="InterPro" id="IPR010846">
    <property type="entry name" value="AmiA-like"/>
</dbReference>
<dbReference type="OrthoDB" id="1409585at2"/>
<dbReference type="Gene3D" id="2.30.260.10">
    <property type="entry name" value="putative xylanase like domain"/>
    <property type="match status" value="1"/>
</dbReference>
<dbReference type="RefSeq" id="WP_036871992.1">
    <property type="nucleotide sequence ID" value="NZ_JRNN01000032.1"/>
</dbReference>
<dbReference type="EMBL" id="JRNN01000032">
    <property type="protein sequence ID" value="KGF36083.1"/>
    <property type="molecule type" value="Genomic_DNA"/>
</dbReference>
<keyword evidence="2" id="KW-0858">Xylan degradation</keyword>
<comment type="caution">
    <text evidence="2">The sequence shown here is derived from an EMBL/GenBank/DDBJ whole genome shotgun (WGS) entry which is preliminary data.</text>
</comment>